<reference evidence="2" key="3">
    <citation type="submission" date="2021-05" db="UniProtKB">
        <authorList>
            <consortium name="EnsemblPlants"/>
        </authorList>
    </citation>
    <scope>IDENTIFICATION</scope>
    <source>
        <strain evidence="2">cv. B73</strain>
    </source>
</reference>
<reference evidence="2" key="2">
    <citation type="submission" date="2019-07" db="EMBL/GenBank/DDBJ databases">
        <authorList>
            <person name="Seetharam A."/>
            <person name="Woodhouse M."/>
            <person name="Cannon E."/>
        </authorList>
    </citation>
    <scope>NUCLEOTIDE SEQUENCE [LARGE SCALE GENOMIC DNA]</scope>
    <source>
        <strain evidence="2">cv. B73</strain>
    </source>
</reference>
<protein>
    <submittedName>
        <fullName evidence="2">Uncharacterized protein</fullName>
    </submittedName>
</protein>
<feature type="region of interest" description="Disordered" evidence="1">
    <location>
        <begin position="47"/>
        <end position="98"/>
    </location>
</feature>
<keyword evidence="3" id="KW-1185">Reference proteome</keyword>
<feature type="region of interest" description="Disordered" evidence="1">
    <location>
        <begin position="1"/>
        <end position="25"/>
    </location>
</feature>
<feature type="compositionally biased region" description="Basic and acidic residues" evidence="1">
    <location>
        <begin position="57"/>
        <end position="80"/>
    </location>
</feature>
<evidence type="ECO:0000313" key="3">
    <source>
        <dbReference type="Proteomes" id="UP000007305"/>
    </source>
</evidence>
<dbReference type="Proteomes" id="UP000007305">
    <property type="component" value="Chromosome 6"/>
</dbReference>
<dbReference type="InParanoid" id="A0A804PQ33"/>
<reference evidence="3" key="1">
    <citation type="journal article" date="2009" name="Science">
        <title>The B73 maize genome: complexity, diversity, and dynamics.</title>
        <authorList>
            <person name="Schnable P.S."/>
            <person name="Ware D."/>
            <person name="Fulton R.S."/>
            <person name="Stein J.C."/>
            <person name="Wei F."/>
            <person name="Pasternak S."/>
            <person name="Liang C."/>
            <person name="Zhang J."/>
            <person name="Fulton L."/>
            <person name="Graves T.A."/>
            <person name="Minx P."/>
            <person name="Reily A.D."/>
            <person name="Courtney L."/>
            <person name="Kruchowski S.S."/>
            <person name="Tomlinson C."/>
            <person name="Strong C."/>
            <person name="Delehaunty K."/>
            <person name="Fronick C."/>
            <person name="Courtney B."/>
            <person name="Rock S.M."/>
            <person name="Belter E."/>
            <person name="Du F."/>
            <person name="Kim K."/>
            <person name="Abbott R.M."/>
            <person name="Cotton M."/>
            <person name="Levy A."/>
            <person name="Marchetto P."/>
            <person name="Ochoa K."/>
            <person name="Jackson S.M."/>
            <person name="Gillam B."/>
            <person name="Chen W."/>
            <person name="Yan L."/>
            <person name="Higginbotham J."/>
            <person name="Cardenas M."/>
            <person name="Waligorski J."/>
            <person name="Applebaum E."/>
            <person name="Phelps L."/>
            <person name="Falcone J."/>
            <person name="Kanchi K."/>
            <person name="Thane T."/>
            <person name="Scimone A."/>
            <person name="Thane N."/>
            <person name="Henke J."/>
            <person name="Wang T."/>
            <person name="Ruppert J."/>
            <person name="Shah N."/>
            <person name="Rotter K."/>
            <person name="Hodges J."/>
            <person name="Ingenthron E."/>
            <person name="Cordes M."/>
            <person name="Kohlberg S."/>
            <person name="Sgro J."/>
            <person name="Delgado B."/>
            <person name="Mead K."/>
            <person name="Chinwalla A."/>
            <person name="Leonard S."/>
            <person name="Crouse K."/>
            <person name="Collura K."/>
            <person name="Kudrna D."/>
            <person name="Currie J."/>
            <person name="He R."/>
            <person name="Angelova A."/>
            <person name="Rajasekar S."/>
            <person name="Mueller T."/>
            <person name="Lomeli R."/>
            <person name="Scara G."/>
            <person name="Ko A."/>
            <person name="Delaney K."/>
            <person name="Wissotski M."/>
            <person name="Lopez G."/>
            <person name="Campos D."/>
            <person name="Braidotti M."/>
            <person name="Ashley E."/>
            <person name="Golser W."/>
            <person name="Kim H."/>
            <person name="Lee S."/>
            <person name="Lin J."/>
            <person name="Dujmic Z."/>
            <person name="Kim W."/>
            <person name="Talag J."/>
            <person name="Zuccolo A."/>
            <person name="Fan C."/>
            <person name="Sebastian A."/>
            <person name="Kramer M."/>
            <person name="Spiegel L."/>
            <person name="Nascimento L."/>
            <person name="Zutavern T."/>
            <person name="Miller B."/>
            <person name="Ambroise C."/>
            <person name="Muller S."/>
            <person name="Spooner W."/>
            <person name="Narechania A."/>
            <person name="Ren L."/>
            <person name="Wei S."/>
            <person name="Kumari S."/>
            <person name="Faga B."/>
            <person name="Levy M.J."/>
            <person name="McMahan L."/>
            <person name="Van Buren P."/>
            <person name="Vaughn M.W."/>
            <person name="Ying K."/>
            <person name="Yeh C.-T."/>
            <person name="Emrich S.J."/>
            <person name="Jia Y."/>
            <person name="Kalyanaraman A."/>
            <person name="Hsia A.-P."/>
            <person name="Barbazuk W.B."/>
            <person name="Baucom R.S."/>
            <person name="Brutnell T.P."/>
            <person name="Carpita N.C."/>
            <person name="Chaparro C."/>
            <person name="Chia J.-M."/>
            <person name="Deragon J.-M."/>
            <person name="Estill J.C."/>
            <person name="Fu Y."/>
            <person name="Jeddeloh J.A."/>
            <person name="Han Y."/>
            <person name="Lee H."/>
            <person name="Li P."/>
            <person name="Lisch D.R."/>
            <person name="Liu S."/>
            <person name="Liu Z."/>
            <person name="Nagel D.H."/>
            <person name="McCann M.C."/>
            <person name="SanMiguel P."/>
            <person name="Myers A.M."/>
            <person name="Nettleton D."/>
            <person name="Nguyen J."/>
            <person name="Penning B.W."/>
            <person name="Ponnala L."/>
            <person name="Schneider K.L."/>
            <person name="Schwartz D.C."/>
            <person name="Sharma A."/>
            <person name="Soderlund C."/>
            <person name="Springer N.M."/>
            <person name="Sun Q."/>
            <person name="Wang H."/>
            <person name="Waterman M."/>
            <person name="Westerman R."/>
            <person name="Wolfgruber T.K."/>
            <person name="Yang L."/>
            <person name="Yu Y."/>
            <person name="Zhang L."/>
            <person name="Zhou S."/>
            <person name="Zhu Q."/>
            <person name="Bennetzen J.L."/>
            <person name="Dawe R.K."/>
            <person name="Jiang J."/>
            <person name="Jiang N."/>
            <person name="Presting G.G."/>
            <person name="Wessler S.R."/>
            <person name="Aluru S."/>
            <person name="Martienssen R.A."/>
            <person name="Clifton S.W."/>
            <person name="McCombie W.R."/>
            <person name="Wing R.A."/>
            <person name="Wilson R.K."/>
        </authorList>
    </citation>
    <scope>NUCLEOTIDE SEQUENCE [LARGE SCALE GENOMIC DNA]</scope>
    <source>
        <strain evidence="3">cv. B73</strain>
    </source>
</reference>
<evidence type="ECO:0000313" key="2">
    <source>
        <dbReference type="EnsemblPlants" id="Zm00001eb259790_P001"/>
    </source>
</evidence>
<dbReference type="Gramene" id="Zm00001eb259790_T001">
    <property type="protein sequence ID" value="Zm00001eb259790_P001"/>
    <property type="gene ID" value="Zm00001eb259790"/>
</dbReference>
<accession>A0A804PQ33</accession>
<evidence type="ECO:0000256" key="1">
    <source>
        <dbReference type="SAM" id="MobiDB-lite"/>
    </source>
</evidence>
<sequence>MDDGRDGTGWAPPRPLAAGQGGHHAGWGRWLARGRACRTWGMRRRLGAQARESAWPRGERVQHTKEEEGGERGKQREGLDGAHLNTDDDEVELGGRRAWESNGKRRRACRCLLHAATTARQPPRSDDGMATSTQRRWRGNEHCMAVVQVVDG</sequence>
<dbReference type="AlphaFoldDB" id="A0A804PQ33"/>
<name>A0A804PQ33_MAIZE</name>
<organism evidence="2 3">
    <name type="scientific">Zea mays</name>
    <name type="common">Maize</name>
    <dbReference type="NCBI Taxonomy" id="4577"/>
    <lineage>
        <taxon>Eukaryota</taxon>
        <taxon>Viridiplantae</taxon>
        <taxon>Streptophyta</taxon>
        <taxon>Embryophyta</taxon>
        <taxon>Tracheophyta</taxon>
        <taxon>Spermatophyta</taxon>
        <taxon>Magnoliopsida</taxon>
        <taxon>Liliopsida</taxon>
        <taxon>Poales</taxon>
        <taxon>Poaceae</taxon>
        <taxon>PACMAD clade</taxon>
        <taxon>Panicoideae</taxon>
        <taxon>Andropogonodae</taxon>
        <taxon>Andropogoneae</taxon>
        <taxon>Tripsacinae</taxon>
        <taxon>Zea</taxon>
    </lineage>
</organism>
<proteinExistence type="predicted"/>
<dbReference type="EnsemblPlants" id="Zm00001eb259790_T001">
    <property type="protein sequence ID" value="Zm00001eb259790_P001"/>
    <property type="gene ID" value="Zm00001eb259790"/>
</dbReference>